<dbReference type="EnsemblMetazoa" id="ASIC011333-RA">
    <property type="protein sequence ID" value="ASIC011333-PA"/>
    <property type="gene ID" value="ASIC011333"/>
</dbReference>
<gene>
    <name evidence="2" type="ORF">ZHAS_00011333</name>
</gene>
<keyword evidence="4" id="KW-1185">Reference proteome</keyword>
<dbReference type="Proteomes" id="UP000030765">
    <property type="component" value="Unassembled WGS sequence"/>
</dbReference>
<evidence type="ECO:0000313" key="4">
    <source>
        <dbReference type="Proteomes" id="UP000030765"/>
    </source>
</evidence>
<evidence type="ECO:0000256" key="1">
    <source>
        <dbReference type="SAM" id="MobiDB-lite"/>
    </source>
</evidence>
<evidence type="ECO:0000313" key="3">
    <source>
        <dbReference type="EnsemblMetazoa" id="ASIC011333-PA"/>
    </source>
</evidence>
<protein>
    <submittedName>
        <fullName evidence="2 3">Uncharacterized protein</fullName>
    </submittedName>
</protein>
<sequence>MWFALTQPSERGRKKVGPKPDRIAVATATSSPHPSIGQLMKIASLDLADLDRVKFIFP</sequence>
<feature type="region of interest" description="Disordered" evidence="1">
    <location>
        <begin position="1"/>
        <end position="20"/>
    </location>
</feature>
<dbReference type="EMBL" id="KE525259">
    <property type="protein sequence ID" value="KFB43525.1"/>
    <property type="molecule type" value="Genomic_DNA"/>
</dbReference>
<dbReference type="VEuPathDB" id="VectorBase:ASIC011333"/>
<reference evidence="2 4" key="1">
    <citation type="journal article" date="2014" name="BMC Genomics">
        <title>Genome sequence of Anopheles sinensis provides insight into genetics basis of mosquito competence for malaria parasites.</title>
        <authorList>
            <person name="Zhou D."/>
            <person name="Zhang D."/>
            <person name="Ding G."/>
            <person name="Shi L."/>
            <person name="Hou Q."/>
            <person name="Ye Y."/>
            <person name="Xu Y."/>
            <person name="Zhou H."/>
            <person name="Xiong C."/>
            <person name="Li S."/>
            <person name="Yu J."/>
            <person name="Hong S."/>
            <person name="Yu X."/>
            <person name="Zou P."/>
            <person name="Chen C."/>
            <person name="Chang X."/>
            <person name="Wang W."/>
            <person name="Lv Y."/>
            <person name="Sun Y."/>
            <person name="Ma L."/>
            <person name="Shen B."/>
            <person name="Zhu C."/>
        </authorList>
    </citation>
    <scope>NUCLEOTIDE SEQUENCE [LARGE SCALE GENOMIC DNA]</scope>
</reference>
<reference evidence="3" key="2">
    <citation type="submission" date="2020-05" db="UniProtKB">
        <authorList>
            <consortium name="EnsemblMetazoa"/>
        </authorList>
    </citation>
    <scope>IDENTIFICATION</scope>
</reference>
<organism evidence="2">
    <name type="scientific">Anopheles sinensis</name>
    <name type="common">Mosquito</name>
    <dbReference type="NCBI Taxonomy" id="74873"/>
    <lineage>
        <taxon>Eukaryota</taxon>
        <taxon>Metazoa</taxon>
        <taxon>Ecdysozoa</taxon>
        <taxon>Arthropoda</taxon>
        <taxon>Hexapoda</taxon>
        <taxon>Insecta</taxon>
        <taxon>Pterygota</taxon>
        <taxon>Neoptera</taxon>
        <taxon>Endopterygota</taxon>
        <taxon>Diptera</taxon>
        <taxon>Nematocera</taxon>
        <taxon>Culicoidea</taxon>
        <taxon>Culicidae</taxon>
        <taxon>Anophelinae</taxon>
        <taxon>Anopheles</taxon>
    </lineage>
</organism>
<accession>A0A084VZY1</accession>
<evidence type="ECO:0000313" key="2">
    <source>
        <dbReference type="EMBL" id="KFB43525.1"/>
    </source>
</evidence>
<proteinExistence type="predicted"/>
<dbReference type="AlphaFoldDB" id="A0A084VZY1"/>
<name>A0A084VZY1_ANOSI</name>
<dbReference type="EMBL" id="ATLV01019037">
    <property type="status" value="NOT_ANNOTATED_CDS"/>
    <property type="molecule type" value="Genomic_DNA"/>
</dbReference>